<keyword evidence="1" id="KW-1133">Transmembrane helix</keyword>
<dbReference type="RefSeq" id="WP_317966186.1">
    <property type="nucleotide sequence ID" value="NZ_CP129118.1"/>
</dbReference>
<evidence type="ECO:0000256" key="1">
    <source>
        <dbReference type="SAM" id="Phobius"/>
    </source>
</evidence>
<dbReference type="EMBL" id="CP129118">
    <property type="protein sequence ID" value="WOV86726.1"/>
    <property type="molecule type" value="Genomic_DNA"/>
</dbReference>
<evidence type="ECO:0000313" key="3">
    <source>
        <dbReference type="Proteomes" id="UP001303902"/>
    </source>
</evidence>
<evidence type="ECO:0008006" key="4">
    <source>
        <dbReference type="Google" id="ProtNLM"/>
    </source>
</evidence>
<sequence>MNKKAFGILAGVLGIITVVFIALGFMFNKPDNKKQEGLTELFDVSVDGLLAVVKYDKGKAGIYLSGANAEPVVQLPVEQTIMDISFSEDGHVIAYVVSDKELNASSGSSIHLFELRTATDQVVLSADSIITELAFDKKNPDKLIYLQADVFTNYSPITGARPHDFDVHGYDLTSGEQTRYTEMQKYSMQSLQVSATDESVYIQMNDDEDAKSADDLFASYQRIFKIPLHAPNEKEIISNPASEEDIYDFLVLPDRDEMIYQAVGGTSSSGTFEYELFSYNWESDETVQLTNLKEYAAKPVQGKDGKIYFLVDLKFAKRNPEYRIYKMDLDGKNIVEVLK</sequence>
<dbReference type="Gene3D" id="2.120.10.30">
    <property type="entry name" value="TolB, C-terminal domain"/>
    <property type="match status" value="1"/>
</dbReference>
<feature type="transmembrane region" description="Helical" evidence="1">
    <location>
        <begin position="6"/>
        <end position="27"/>
    </location>
</feature>
<dbReference type="SUPFAM" id="SSF82171">
    <property type="entry name" value="DPP6 N-terminal domain-like"/>
    <property type="match status" value="1"/>
</dbReference>
<reference evidence="2 3" key="1">
    <citation type="submission" date="2023-06" db="EMBL/GenBank/DDBJ databases">
        <title>Sporosarcina sp. nov., isolated from Korean tranditional fermented seafood 'Jeotgal'.</title>
        <authorList>
            <person name="Yang A.I."/>
            <person name="Shin N.-R."/>
        </authorList>
    </citation>
    <scope>NUCLEOTIDE SEQUENCE [LARGE SCALE GENOMIC DNA]</scope>
    <source>
        <strain evidence="2 3">T2O-4</strain>
    </source>
</reference>
<evidence type="ECO:0000313" key="2">
    <source>
        <dbReference type="EMBL" id="WOV86726.1"/>
    </source>
</evidence>
<dbReference type="InterPro" id="IPR011042">
    <property type="entry name" value="6-blade_b-propeller_TolB-like"/>
</dbReference>
<keyword evidence="1" id="KW-0812">Transmembrane</keyword>
<keyword evidence="1" id="KW-0472">Membrane</keyword>
<proteinExistence type="predicted"/>
<name>A0ABZ0L572_9BACL</name>
<gene>
    <name evidence="2" type="ORF">QWT69_12695</name>
</gene>
<protein>
    <recommendedName>
        <fullName evidence="4">WD40 repeat domain-containing protein</fullName>
    </recommendedName>
</protein>
<keyword evidence="3" id="KW-1185">Reference proteome</keyword>
<organism evidence="2 3">
    <name type="scientific">Sporosarcina oncorhynchi</name>
    <dbReference type="NCBI Taxonomy" id="3056444"/>
    <lineage>
        <taxon>Bacteria</taxon>
        <taxon>Bacillati</taxon>
        <taxon>Bacillota</taxon>
        <taxon>Bacilli</taxon>
        <taxon>Bacillales</taxon>
        <taxon>Caryophanaceae</taxon>
        <taxon>Sporosarcina</taxon>
    </lineage>
</organism>
<accession>A0ABZ0L572</accession>
<dbReference type="Proteomes" id="UP001303902">
    <property type="component" value="Chromosome"/>
</dbReference>